<proteinExistence type="predicted"/>
<protein>
    <submittedName>
        <fullName evidence="2">Uncharacterized protein</fullName>
    </submittedName>
</protein>
<sequence length="229" mass="25240">MSTGGERGRRRTTEPAAHGRPGGRLLTRPCTADGSDGHHVRVVGSVACRCIAGHHLGKPEHDRIDKPMHLLQLGTQRSGLAAQPVGEPVGLGRPRSGHRRFRSAPRGYRSPCPVGQRKIRACARPSRPPSRRRSRLEQRASWSPHAREATNEIPNRASHEMGDRFRHRGPDRLPRPGRELVQQPDGDLRDLAGFLLCVHTPEPALPRSPHQSVTLASLGRASWAANTQR</sequence>
<evidence type="ECO:0000313" key="3">
    <source>
        <dbReference type="Proteomes" id="UP000183561"/>
    </source>
</evidence>
<gene>
    <name evidence="2" type="ORF">SAMN04490239_1420</name>
</gene>
<dbReference type="AlphaFoldDB" id="A0A1H4LQJ1"/>
<feature type="compositionally biased region" description="Basic and acidic residues" evidence="1">
    <location>
        <begin position="157"/>
        <end position="178"/>
    </location>
</feature>
<name>A0A1H4LQJ1_9NOCA</name>
<feature type="region of interest" description="Disordered" evidence="1">
    <location>
        <begin position="1"/>
        <end position="29"/>
    </location>
</feature>
<dbReference type="EMBL" id="FNSV01000005">
    <property type="protein sequence ID" value="SEB73049.1"/>
    <property type="molecule type" value="Genomic_DNA"/>
</dbReference>
<accession>A0A1H4LQJ1</accession>
<organism evidence="2 3">
    <name type="scientific">Rhodococcus koreensis</name>
    <dbReference type="NCBI Taxonomy" id="99653"/>
    <lineage>
        <taxon>Bacteria</taxon>
        <taxon>Bacillati</taxon>
        <taxon>Actinomycetota</taxon>
        <taxon>Actinomycetes</taxon>
        <taxon>Mycobacteriales</taxon>
        <taxon>Nocardiaceae</taxon>
        <taxon>Rhodococcus</taxon>
    </lineage>
</organism>
<keyword evidence="3" id="KW-1185">Reference proteome</keyword>
<evidence type="ECO:0000313" key="2">
    <source>
        <dbReference type="EMBL" id="SEB73049.1"/>
    </source>
</evidence>
<feature type="region of interest" description="Disordered" evidence="1">
    <location>
        <begin position="80"/>
        <end position="184"/>
    </location>
</feature>
<reference evidence="3" key="1">
    <citation type="submission" date="2016-10" db="EMBL/GenBank/DDBJ databases">
        <authorList>
            <person name="Varghese N."/>
            <person name="Submissions S."/>
        </authorList>
    </citation>
    <scope>NUCLEOTIDE SEQUENCE [LARGE SCALE GENOMIC DNA]</scope>
    <source>
        <strain evidence="3">DSM 44498</strain>
    </source>
</reference>
<evidence type="ECO:0000256" key="1">
    <source>
        <dbReference type="SAM" id="MobiDB-lite"/>
    </source>
</evidence>
<dbReference type="Proteomes" id="UP000183561">
    <property type="component" value="Unassembled WGS sequence"/>
</dbReference>